<dbReference type="InterPro" id="IPR038577">
    <property type="entry name" value="GT10-like_C_sf"/>
</dbReference>
<gene>
    <name evidence="1" type="ORF">KM031_21895</name>
</gene>
<evidence type="ECO:0008006" key="3">
    <source>
        <dbReference type="Google" id="ProtNLM"/>
    </source>
</evidence>
<dbReference type="Gene3D" id="3.40.50.11660">
    <property type="entry name" value="Glycosyl transferase family 10, C-terminal domain"/>
    <property type="match status" value="1"/>
</dbReference>
<accession>A0A975PCK1</accession>
<proteinExistence type="predicted"/>
<evidence type="ECO:0000313" key="2">
    <source>
        <dbReference type="Proteomes" id="UP000679352"/>
    </source>
</evidence>
<name>A0A975PCK1_9RHOB</name>
<sequence length="340" mass="38262">MIRILPFGAFHNRQPLAYAPIRARLAGPVELVDTPSEAQILLISHHKDLELYGTRLLRLLAARPALRVVLLSEEPFWDSCWAPDPFSRYQGFATPEGVLPYAVLNHHTSAIYRAQRIPYFLLTDPRYIAHYRPLFDRNAGRSAAEWLAHFRDVPLDAGFIGEKRSHDRHNPAFPAQDVWGLSVFRSRFTHLCTAGRVLRAGKGWSDGPPRQELPDWHADKLALLDLRCRYVAGFENTHQADYLSEKIYDAFAVGAVPLYVAGKTHAVHRLVGPAGWLNFYAPPPKATAFDPRRRVTAPEAAAYAAVQARLATLFQDPAATETELDRLTTALVAEFRRLLS</sequence>
<dbReference type="Proteomes" id="UP000679352">
    <property type="component" value="Plasmid p5"/>
</dbReference>
<organism evidence="1 2">
    <name type="scientific">Gemmobacter fulvus</name>
    <dbReference type="NCBI Taxonomy" id="2840474"/>
    <lineage>
        <taxon>Bacteria</taxon>
        <taxon>Pseudomonadati</taxon>
        <taxon>Pseudomonadota</taxon>
        <taxon>Alphaproteobacteria</taxon>
        <taxon>Rhodobacterales</taxon>
        <taxon>Paracoccaceae</taxon>
        <taxon>Gemmobacter</taxon>
    </lineage>
</organism>
<dbReference type="RefSeq" id="WP_215507044.1">
    <property type="nucleotide sequence ID" value="NZ_CP076366.1"/>
</dbReference>
<dbReference type="SUPFAM" id="SSF53756">
    <property type="entry name" value="UDP-Glycosyltransferase/glycogen phosphorylase"/>
    <property type="match status" value="1"/>
</dbReference>
<reference evidence="1" key="1">
    <citation type="submission" date="2021-06" db="EMBL/GenBank/DDBJ databases">
        <authorList>
            <person name="Lee C.-S."/>
            <person name="Jin L."/>
        </authorList>
    </citation>
    <scope>NUCLEOTIDE SEQUENCE</scope>
    <source>
        <strain evidence="1">Con5</strain>
        <plasmid evidence="1">p5</plasmid>
    </source>
</reference>
<protein>
    <recommendedName>
        <fullName evidence="3">Glycosyltransferase family 10 (Fucosyltransferase)</fullName>
    </recommendedName>
</protein>
<geneLocation type="plasmid" evidence="1 2">
    <name>p5</name>
</geneLocation>
<keyword evidence="1" id="KW-0614">Plasmid</keyword>
<evidence type="ECO:0000313" key="1">
    <source>
        <dbReference type="EMBL" id="QWK93213.1"/>
    </source>
</evidence>
<dbReference type="EMBL" id="CP076366">
    <property type="protein sequence ID" value="QWK93213.1"/>
    <property type="molecule type" value="Genomic_DNA"/>
</dbReference>
<dbReference type="AlphaFoldDB" id="A0A975PCK1"/>
<keyword evidence="2" id="KW-1185">Reference proteome</keyword>
<dbReference type="KEGG" id="gfu:KM031_21895"/>